<dbReference type="GO" id="GO:0006355">
    <property type="term" value="P:regulation of DNA-templated transcription"/>
    <property type="evidence" value="ECO:0007669"/>
    <property type="project" value="InterPro"/>
</dbReference>
<comment type="subunit">
    <text evidence="3">Interacts with GyrB.</text>
</comment>
<dbReference type="GO" id="GO:0008270">
    <property type="term" value="F:zinc ion binding"/>
    <property type="evidence" value="ECO:0007669"/>
    <property type="project" value="UniProtKB-UniRule"/>
</dbReference>
<evidence type="ECO:0000256" key="2">
    <source>
        <dbReference type="ARBA" id="ARBA00022833"/>
    </source>
</evidence>
<comment type="cofactor">
    <cofactor evidence="3">
        <name>Zn(2+)</name>
        <dbReference type="ChEBI" id="CHEBI:29105"/>
    </cofactor>
    <text evidence="3">Binds 1 zinc ion.</text>
</comment>
<comment type="function">
    <text evidence="3">Inhibits all the catalytic activities of DNA gyrase by preventing its interaction with DNA. Acts by binding directly to the C-terminal domain of GyrB, which probably disrupts DNA binding by the gyrase.</text>
</comment>
<sequence>MTKIKCPICNCETEWSPDNKYRPFCSERCKTIDLGGWASGKYHISSPLTPEDMEDEDTAIEIEKALQEQLKNTHGNS</sequence>
<feature type="binding site" evidence="3">
    <location>
        <position position="6"/>
    </location>
    <ligand>
        <name>Zn(2+)</name>
        <dbReference type="ChEBI" id="CHEBI:29105"/>
    </ligand>
</feature>
<dbReference type="Pfam" id="PF03884">
    <property type="entry name" value="YacG"/>
    <property type="match status" value="1"/>
</dbReference>
<comment type="similarity">
    <text evidence="3">Belongs to the DNA gyrase inhibitor YacG family.</text>
</comment>
<keyword evidence="1 3" id="KW-0479">Metal-binding</keyword>
<accession>A0A662ZJC0</accession>
<evidence type="ECO:0000313" key="5">
    <source>
        <dbReference type="Proteomes" id="UP000243745"/>
    </source>
</evidence>
<proteinExistence type="inferred from homology"/>
<dbReference type="SUPFAM" id="SSF57716">
    <property type="entry name" value="Glucocorticoid receptor-like (DNA-binding domain)"/>
    <property type="match status" value="1"/>
</dbReference>
<name>A0A662ZJC0_9GAMM</name>
<dbReference type="HAMAP" id="MF_00649">
    <property type="entry name" value="DNA_gyrase_inhibitor_YacG"/>
    <property type="match status" value="1"/>
</dbReference>
<dbReference type="EMBL" id="FOXF01000049">
    <property type="protein sequence ID" value="SFP65156.1"/>
    <property type="molecule type" value="Genomic_DNA"/>
</dbReference>
<feature type="binding site" evidence="3">
    <location>
        <position position="25"/>
    </location>
    <ligand>
        <name>Zn(2+)</name>
        <dbReference type="ChEBI" id="CHEBI:29105"/>
    </ligand>
</feature>
<dbReference type="RefSeq" id="WP_037318381.1">
    <property type="nucleotide sequence ID" value="NZ_FOXF01000049.1"/>
</dbReference>
<evidence type="ECO:0000256" key="1">
    <source>
        <dbReference type="ARBA" id="ARBA00022723"/>
    </source>
</evidence>
<protein>
    <recommendedName>
        <fullName evidence="3">DNA gyrase inhibitor YacG</fullName>
    </recommendedName>
</protein>
<keyword evidence="2 3" id="KW-0862">Zinc</keyword>
<dbReference type="Gene3D" id="3.30.50.10">
    <property type="entry name" value="Erythroid Transcription Factor GATA-1, subunit A"/>
    <property type="match status" value="1"/>
</dbReference>
<evidence type="ECO:0000256" key="3">
    <source>
        <dbReference type="HAMAP-Rule" id="MF_00649"/>
    </source>
</evidence>
<dbReference type="AlphaFoldDB" id="A0A662ZJC0"/>
<dbReference type="GO" id="GO:0008657">
    <property type="term" value="F:DNA topoisomerase type II (double strand cut, ATP-hydrolyzing) inhibitor activity"/>
    <property type="evidence" value="ECO:0007669"/>
    <property type="project" value="UniProtKB-UniRule"/>
</dbReference>
<dbReference type="InterPro" id="IPR013088">
    <property type="entry name" value="Znf_NHR/GATA"/>
</dbReference>
<keyword evidence="5" id="KW-1185">Reference proteome</keyword>
<dbReference type="PANTHER" id="PTHR36150">
    <property type="entry name" value="DNA GYRASE INHIBITOR YACG"/>
    <property type="match status" value="1"/>
</dbReference>
<reference evidence="4 5" key="1">
    <citation type="submission" date="2016-10" db="EMBL/GenBank/DDBJ databases">
        <authorList>
            <person name="Varghese N."/>
            <person name="Submissions S."/>
        </authorList>
    </citation>
    <scope>NUCLEOTIDE SEQUENCE [LARGE SCALE GENOMIC DNA]</scope>
    <source>
        <strain evidence="4 5">DSM 1361</strain>
    </source>
</reference>
<organism evidence="4 5">
    <name type="scientific">Ruminobacter amylophilus</name>
    <dbReference type="NCBI Taxonomy" id="867"/>
    <lineage>
        <taxon>Bacteria</taxon>
        <taxon>Pseudomonadati</taxon>
        <taxon>Pseudomonadota</taxon>
        <taxon>Gammaproteobacteria</taxon>
        <taxon>Aeromonadales</taxon>
        <taxon>Succinivibrionaceae</taxon>
        <taxon>Ruminobacter</taxon>
    </lineage>
</organism>
<dbReference type="InterPro" id="IPR005584">
    <property type="entry name" value="DNA_gyrase_inhibitor_YacG"/>
</dbReference>
<feature type="binding site" evidence="3">
    <location>
        <position position="9"/>
    </location>
    <ligand>
        <name>Zn(2+)</name>
        <dbReference type="ChEBI" id="CHEBI:29105"/>
    </ligand>
</feature>
<evidence type="ECO:0000313" key="4">
    <source>
        <dbReference type="EMBL" id="SFP65156.1"/>
    </source>
</evidence>
<dbReference type="Proteomes" id="UP000243745">
    <property type="component" value="Unassembled WGS sequence"/>
</dbReference>
<dbReference type="PANTHER" id="PTHR36150:SF1">
    <property type="entry name" value="DNA GYRASE INHIBITOR YACG"/>
    <property type="match status" value="1"/>
</dbReference>
<dbReference type="OrthoDB" id="9809663at2"/>
<feature type="binding site" evidence="3">
    <location>
        <position position="29"/>
    </location>
    <ligand>
        <name>Zn(2+)</name>
        <dbReference type="ChEBI" id="CHEBI:29105"/>
    </ligand>
</feature>
<gene>
    <name evidence="3" type="primary">yacG</name>
    <name evidence="4" type="ORF">SAMN02910344_01968</name>
</gene>